<keyword evidence="6 8" id="KW-1133">Transmembrane helix</keyword>
<feature type="transmembrane region" description="Helical" evidence="8">
    <location>
        <begin position="119"/>
        <end position="136"/>
    </location>
</feature>
<dbReference type="STRING" id="200904.GCA_900168775_01156"/>
<evidence type="ECO:0000256" key="7">
    <source>
        <dbReference type="ARBA" id="ARBA00023136"/>
    </source>
</evidence>
<feature type="transmembrane region" description="Helical" evidence="8">
    <location>
        <begin position="143"/>
        <end position="162"/>
    </location>
</feature>
<comment type="subcellular location">
    <subcellularLocation>
        <location evidence="1">Membrane</location>
        <topology evidence="1">Multi-pass membrane protein</topology>
    </subcellularLocation>
</comment>
<dbReference type="GO" id="GO:0016020">
    <property type="term" value="C:membrane"/>
    <property type="evidence" value="ECO:0007669"/>
    <property type="project" value="UniProtKB-SubCell"/>
</dbReference>
<dbReference type="NCBIfam" id="TIGR00912">
    <property type="entry name" value="2A0309"/>
    <property type="match status" value="1"/>
</dbReference>
<comment type="caution">
    <text evidence="9">The sequence shown here is derived from an EMBL/GenBank/DDBJ whole genome shotgun (WGS) entry which is preliminary data.</text>
</comment>
<evidence type="ECO:0000256" key="8">
    <source>
        <dbReference type="SAM" id="Phobius"/>
    </source>
</evidence>
<comment type="similarity">
    <text evidence="2">Belongs to the amino acid-polyamine-organocation (APC) superfamily. Spore germination protein (SGP) (TC 2.A.3.9) family.</text>
</comment>
<evidence type="ECO:0000313" key="10">
    <source>
        <dbReference type="Proteomes" id="UP000252254"/>
    </source>
</evidence>
<dbReference type="OrthoDB" id="2078716at2"/>
<evidence type="ECO:0000313" key="9">
    <source>
        <dbReference type="EMBL" id="RBO98296.1"/>
    </source>
</evidence>
<dbReference type="Pfam" id="PF03845">
    <property type="entry name" value="Spore_permease"/>
    <property type="match status" value="1"/>
</dbReference>
<evidence type="ECO:0000256" key="2">
    <source>
        <dbReference type="ARBA" id="ARBA00007998"/>
    </source>
</evidence>
<organism evidence="9 10">
    <name type="scientific">Paraliobacillus ryukyuensis</name>
    <dbReference type="NCBI Taxonomy" id="200904"/>
    <lineage>
        <taxon>Bacteria</taxon>
        <taxon>Bacillati</taxon>
        <taxon>Bacillota</taxon>
        <taxon>Bacilli</taxon>
        <taxon>Bacillales</taxon>
        <taxon>Bacillaceae</taxon>
        <taxon>Paraliobacillus</taxon>
    </lineage>
</organism>
<feature type="transmembrane region" description="Helical" evidence="8">
    <location>
        <begin position="182"/>
        <end position="203"/>
    </location>
</feature>
<sequence length="361" mass="40951">MKEKINLRQFMILIFINLLGTAVIFLPSIATNFAKADSWITMVITVVIGCFVICWYTTLFIEGGKQNFFVIIEQGFGRKGGFIFGFLFLSYVFLNAVANLITIGDFVSVQVLMGTPSKVITFIVLCTAVVGVRYGLEVIARSAEFFFSFIVISIILLFLFVSPKIDIQNVFPVFQMNQASTFVGIIPILTLTYLELIIFLGIMEQVSNKEKLMRGYLIGGIMGGIVIFVVTFLCICVLGVDATIRQTYPIYVLGQKISLADFIQRIEGIVAFIWFFTNFFKICISYIVLAKGLQHFFRFKSYKIFIVPLAFLIFYAAYEGFKNSYYIPEFINSTYVVISYIIAVIIPLLLHLSLIIKKLKR</sequence>
<dbReference type="PANTHER" id="PTHR34975">
    <property type="entry name" value="SPORE GERMINATION PROTEIN A2"/>
    <property type="match status" value="1"/>
</dbReference>
<dbReference type="EMBL" id="QNRI01000005">
    <property type="protein sequence ID" value="RBO98296.1"/>
    <property type="molecule type" value="Genomic_DNA"/>
</dbReference>
<reference evidence="9 10" key="1">
    <citation type="submission" date="2018-06" db="EMBL/GenBank/DDBJ databases">
        <title>Genomic Encyclopedia of Type Strains, Phase IV (KMG-IV): sequencing the most valuable type-strain genomes for metagenomic binning, comparative biology and taxonomic classification.</title>
        <authorList>
            <person name="Goeker M."/>
        </authorList>
    </citation>
    <scope>NUCLEOTIDE SEQUENCE [LARGE SCALE GENOMIC DNA]</scope>
    <source>
        <strain evidence="9 10">DSM 15140</strain>
    </source>
</reference>
<feature type="transmembrane region" description="Helical" evidence="8">
    <location>
        <begin position="39"/>
        <end position="61"/>
    </location>
</feature>
<evidence type="ECO:0000256" key="4">
    <source>
        <dbReference type="ARBA" id="ARBA00022544"/>
    </source>
</evidence>
<dbReference type="Proteomes" id="UP000252254">
    <property type="component" value="Unassembled WGS sequence"/>
</dbReference>
<feature type="transmembrane region" description="Helical" evidence="8">
    <location>
        <begin position="269"/>
        <end position="289"/>
    </location>
</feature>
<keyword evidence="7 8" id="KW-0472">Membrane</keyword>
<evidence type="ECO:0000256" key="6">
    <source>
        <dbReference type="ARBA" id="ARBA00022989"/>
    </source>
</evidence>
<dbReference type="GO" id="GO:0009847">
    <property type="term" value="P:spore germination"/>
    <property type="evidence" value="ECO:0007669"/>
    <property type="project" value="InterPro"/>
</dbReference>
<feature type="transmembrane region" description="Helical" evidence="8">
    <location>
        <begin position="12"/>
        <end position="33"/>
    </location>
</feature>
<protein>
    <submittedName>
        <fullName evidence="9">Spore germination protein KB</fullName>
    </submittedName>
</protein>
<name>A0A366E7E5_9BACI</name>
<evidence type="ECO:0000256" key="5">
    <source>
        <dbReference type="ARBA" id="ARBA00022692"/>
    </source>
</evidence>
<dbReference type="PANTHER" id="PTHR34975:SF2">
    <property type="entry name" value="SPORE GERMINATION PROTEIN A2"/>
    <property type="match status" value="1"/>
</dbReference>
<gene>
    <name evidence="9" type="ORF">DES48_105147</name>
</gene>
<accession>A0A366E7E5</accession>
<proteinExistence type="inferred from homology"/>
<keyword evidence="10" id="KW-1185">Reference proteome</keyword>
<keyword evidence="3" id="KW-0813">Transport</keyword>
<feature type="transmembrane region" description="Helical" evidence="8">
    <location>
        <begin position="82"/>
        <end position="107"/>
    </location>
</feature>
<dbReference type="RefSeq" id="WP_079709074.1">
    <property type="nucleotide sequence ID" value="NZ_BAABQN010000005.1"/>
</dbReference>
<dbReference type="InterPro" id="IPR004761">
    <property type="entry name" value="Spore_GerAB"/>
</dbReference>
<dbReference type="Gene3D" id="1.20.1740.10">
    <property type="entry name" value="Amino acid/polyamine transporter I"/>
    <property type="match status" value="1"/>
</dbReference>
<keyword evidence="4" id="KW-0309">Germination</keyword>
<feature type="transmembrane region" description="Helical" evidence="8">
    <location>
        <begin position="301"/>
        <end position="318"/>
    </location>
</feature>
<keyword evidence="5 8" id="KW-0812">Transmembrane</keyword>
<feature type="transmembrane region" description="Helical" evidence="8">
    <location>
        <begin position="215"/>
        <end position="240"/>
    </location>
</feature>
<evidence type="ECO:0000256" key="1">
    <source>
        <dbReference type="ARBA" id="ARBA00004141"/>
    </source>
</evidence>
<feature type="transmembrane region" description="Helical" evidence="8">
    <location>
        <begin position="330"/>
        <end position="356"/>
    </location>
</feature>
<dbReference type="AlphaFoldDB" id="A0A366E7E5"/>
<evidence type="ECO:0000256" key="3">
    <source>
        <dbReference type="ARBA" id="ARBA00022448"/>
    </source>
</evidence>